<dbReference type="SMART" id="SM01126">
    <property type="entry name" value="DDE_Tnp_IS1595"/>
    <property type="match status" value="1"/>
</dbReference>
<comment type="caution">
    <text evidence="2">The sequence shown here is derived from an EMBL/GenBank/DDBJ whole genome shotgun (WGS) entry which is preliminary data.</text>
</comment>
<dbReference type="Proteomes" id="UP001153069">
    <property type="component" value="Unassembled WGS sequence"/>
</dbReference>
<gene>
    <name evidence="2" type="ORF">SEMRO_778_G201150.1</name>
</gene>
<keyword evidence="3" id="KW-1185">Reference proteome</keyword>
<sequence>MAKRGKNSTENTGRRAAADALLGLVGSLDSTPNDVQLDHGTAGNTAAGKVPVAGKHKPVRSLEELVDHGKLPTYKELRGVLHDETAALDYMAWCGIIKVPGCCGRCGSTVHWKKKLNKKSGAEEYTSTVECRKVVCEFTPPKTCERCDSRMNYVCNEDREVCGGACNQCHWTWSPGKKWQISPFRGSVLQNCKLPKNEVLHLFYLFLLRVPAVTIASMLSWSVTTVGKWLKHCRQLVTEMILREDKEKVLLGGPGIIVEIDESKFGTIIHTDMWKAYGRLQYLDGYNYTHKTLNHSKEFVSEDGTHTQTIEGSWSFMKAYMPVQKRSGHSLQEYLWEIQWRRLNAEHLWEAFLSGVSKWSYTPADIEKLWDLRDENDPAGWNADHEQDKTDEDLEDALYYDTDDELYNSDGEGSAAAATLTRIKTAII</sequence>
<proteinExistence type="predicted"/>
<organism evidence="2 3">
    <name type="scientific">Seminavis robusta</name>
    <dbReference type="NCBI Taxonomy" id="568900"/>
    <lineage>
        <taxon>Eukaryota</taxon>
        <taxon>Sar</taxon>
        <taxon>Stramenopiles</taxon>
        <taxon>Ochrophyta</taxon>
        <taxon>Bacillariophyta</taxon>
        <taxon>Bacillariophyceae</taxon>
        <taxon>Bacillariophycidae</taxon>
        <taxon>Naviculales</taxon>
        <taxon>Naviculaceae</taxon>
        <taxon>Seminavis</taxon>
    </lineage>
</organism>
<dbReference type="PANTHER" id="PTHR47163">
    <property type="entry name" value="DDE_TNP_IS1595 DOMAIN-CONTAINING PROTEIN"/>
    <property type="match status" value="1"/>
</dbReference>
<evidence type="ECO:0000259" key="1">
    <source>
        <dbReference type="SMART" id="SM01126"/>
    </source>
</evidence>
<reference evidence="2" key="1">
    <citation type="submission" date="2020-06" db="EMBL/GenBank/DDBJ databases">
        <authorList>
            <consortium name="Plant Systems Biology data submission"/>
        </authorList>
    </citation>
    <scope>NUCLEOTIDE SEQUENCE</scope>
    <source>
        <strain evidence="2">D6</strain>
    </source>
</reference>
<dbReference type="PANTHER" id="PTHR47163:SF2">
    <property type="entry name" value="SI:DKEY-17M8.2"/>
    <property type="match status" value="1"/>
</dbReference>
<evidence type="ECO:0000313" key="3">
    <source>
        <dbReference type="Proteomes" id="UP001153069"/>
    </source>
</evidence>
<name>A0A9N8HL32_9STRA</name>
<protein>
    <submittedName>
        <fullName evidence="2">Inherit from opiNOG: protein Hydra magnipapillata</fullName>
    </submittedName>
</protein>
<dbReference type="EMBL" id="CAICTM010000777">
    <property type="protein sequence ID" value="CAB9516370.1"/>
    <property type="molecule type" value="Genomic_DNA"/>
</dbReference>
<evidence type="ECO:0000313" key="2">
    <source>
        <dbReference type="EMBL" id="CAB9516370.1"/>
    </source>
</evidence>
<dbReference type="OrthoDB" id="10052789at2759"/>
<dbReference type="AlphaFoldDB" id="A0A9N8HL32"/>
<dbReference type="Pfam" id="PF12762">
    <property type="entry name" value="DDE_Tnp_IS1595"/>
    <property type="match status" value="1"/>
</dbReference>
<dbReference type="InterPro" id="IPR024445">
    <property type="entry name" value="Tnp_ISXO2-like"/>
</dbReference>
<feature type="domain" description="ISXO2-like transposase" evidence="1">
    <location>
        <begin position="205"/>
        <end position="344"/>
    </location>
</feature>
<dbReference type="InterPro" id="IPR053164">
    <property type="entry name" value="IS1016-like_transposase"/>
</dbReference>
<accession>A0A9N8HL32</accession>